<reference evidence="1 3" key="1">
    <citation type="journal article" date="2020" name="Microorganisms">
        <title>Reliable Identification of Environmental Pseudomonas Isolates Using the rpoD Gene.</title>
        <authorList>
            <consortium name="The Broad Institute Genome Sequencing Platform"/>
            <person name="Girard L."/>
            <person name="Lood C."/>
            <person name="Rokni-Zadeh H."/>
            <person name="van Noort V."/>
            <person name="Lavigne R."/>
            <person name="De Mot R."/>
        </authorList>
    </citation>
    <scope>NUCLEOTIDE SEQUENCE</scope>
    <source>
        <strain evidence="1 3">SWRI12</strain>
    </source>
</reference>
<comment type="caution">
    <text evidence="1">The sequence shown here is derived from an EMBL/GenBank/DDBJ whole genome shotgun (WGS) entry which is preliminary data.</text>
</comment>
<dbReference type="EMBL" id="JABWRB010000002">
    <property type="protein sequence ID" value="MBC3388391.1"/>
    <property type="molecule type" value="Genomic_DNA"/>
</dbReference>
<dbReference type="EMBL" id="JABWRB020000001">
    <property type="protein sequence ID" value="MBV4495984.1"/>
    <property type="molecule type" value="Genomic_DNA"/>
</dbReference>
<keyword evidence="3" id="KW-1185">Reference proteome</keyword>
<proteinExistence type="predicted"/>
<evidence type="ECO:0000313" key="1">
    <source>
        <dbReference type="EMBL" id="MBC3388391.1"/>
    </source>
</evidence>
<accession>A0A923FBP3</accession>
<organism evidence="1">
    <name type="scientific">Pseudomonas zanjanensis</name>
    <dbReference type="NCBI Taxonomy" id="2745496"/>
    <lineage>
        <taxon>Bacteria</taxon>
        <taxon>Pseudomonadati</taxon>
        <taxon>Pseudomonadota</taxon>
        <taxon>Gammaproteobacteria</taxon>
        <taxon>Pseudomonadales</taxon>
        <taxon>Pseudomonadaceae</taxon>
        <taxon>Pseudomonas</taxon>
    </lineage>
</organism>
<dbReference type="RefSeq" id="WP_186704777.1">
    <property type="nucleotide sequence ID" value="NZ_JABWRB020000001.1"/>
</dbReference>
<reference evidence="2" key="3">
    <citation type="submission" date="2021-06" db="EMBL/GenBank/DDBJ databases">
        <title>Updating the genus Pseudomonas: Description of 43 new species and partition of the Pseudomonas putida group.</title>
        <authorList>
            <person name="Girard L."/>
            <person name="Lood C."/>
            <person name="Vandamme P."/>
            <person name="Rokni-Zadeh H."/>
            <person name="Van Noort V."/>
            <person name="Hofte M."/>
            <person name="Lavigne R."/>
            <person name="De Mot R."/>
        </authorList>
    </citation>
    <scope>NUCLEOTIDE SEQUENCE</scope>
    <source>
        <strain evidence="2">SWRI12</strain>
    </source>
</reference>
<name>A0A923FBP3_9PSED</name>
<sequence>MQVFEILPLEAIGPVRLGAARATARQKMAAIGFPLEHSHDRVDYFCESCVQVSHGPNDEVSFIGVCGNPNVTFMFKGVDVFAHSATHVFSVMAASDNSGQHEFSSYEYLFPTQILTLWDADEQYDRQGGESREVWGQVGIGTSAYMAAIRAIKTGM</sequence>
<evidence type="ECO:0000313" key="3">
    <source>
        <dbReference type="Proteomes" id="UP000636518"/>
    </source>
</evidence>
<evidence type="ECO:0000313" key="2">
    <source>
        <dbReference type="EMBL" id="MBV4495984.1"/>
    </source>
</evidence>
<dbReference type="AlphaFoldDB" id="A0A923FBP3"/>
<protein>
    <submittedName>
        <fullName evidence="1">Uncharacterized protein</fullName>
    </submittedName>
</protein>
<gene>
    <name evidence="2" type="ORF">HU715_011455</name>
    <name evidence="1" type="ORF">HU715_01860</name>
</gene>
<dbReference type="Proteomes" id="UP000636518">
    <property type="component" value="Unassembled WGS sequence"/>
</dbReference>
<reference evidence="1" key="2">
    <citation type="submission" date="2020-07" db="EMBL/GenBank/DDBJ databases">
        <authorList>
            <person name="Lood C."/>
            <person name="Girard L."/>
        </authorList>
    </citation>
    <scope>NUCLEOTIDE SEQUENCE</scope>
    <source>
        <strain evidence="1">SWRI12</strain>
    </source>
</reference>